<dbReference type="PROSITE" id="PS00086">
    <property type="entry name" value="CYTOCHROME_P450"/>
    <property type="match status" value="1"/>
</dbReference>
<dbReference type="Pfam" id="PF00067">
    <property type="entry name" value="p450"/>
    <property type="match status" value="1"/>
</dbReference>
<dbReference type="eggNOG" id="KOG0158">
    <property type="taxonomic scope" value="Eukaryota"/>
</dbReference>
<dbReference type="InterPro" id="IPR036396">
    <property type="entry name" value="Cyt_P450_sf"/>
</dbReference>
<dbReference type="GO" id="GO:0016705">
    <property type="term" value="F:oxidoreductase activity, acting on paired donors, with incorporation or reduction of molecular oxygen"/>
    <property type="evidence" value="ECO:0007669"/>
    <property type="project" value="InterPro"/>
</dbReference>
<dbReference type="EMBL" id="KB916876">
    <property type="protein sequence ID" value="EOD43272.1"/>
    <property type="molecule type" value="Genomic_DNA"/>
</dbReference>
<evidence type="ECO:0000256" key="6">
    <source>
        <dbReference type="RuleBase" id="RU000461"/>
    </source>
</evidence>
<organism evidence="7 8">
    <name type="scientific">Botryosphaeria parva (strain UCR-NP2)</name>
    <name type="common">Grapevine canker fungus</name>
    <name type="synonym">Neofusicoccum parvum</name>
    <dbReference type="NCBI Taxonomy" id="1287680"/>
    <lineage>
        <taxon>Eukaryota</taxon>
        <taxon>Fungi</taxon>
        <taxon>Dikarya</taxon>
        <taxon>Ascomycota</taxon>
        <taxon>Pezizomycotina</taxon>
        <taxon>Dothideomycetes</taxon>
        <taxon>Dothideomycetes incertae sedis</taxon>
        <taxon>Botryosphaeriales</taxon>
        <taxon>Botryosphaeriaceae</taxon>
        <taxon>Neofusicoccum</taxon>
    </lineage>
</organism>
<dbReference type="Proteomes" id="UP000013521">
    <property type="component" value="Unassembled WGS sequence"/>
</dbReference>
<dbReference type="HOGENOM" id="CLU_001570_14_0_1"/>
<dbReference type="GO" id="GO:0032259">
    <property type="term" value="P:methylation"/>
    <property type="evidence" value="ECO:0007669"/>
    <property type="project" value="UniProtKB-KW"/>
</dbReference>
<evidence type="ECO:0000256" key="3">
    <source>
        <dbReference type="ARBA" id="ARBA00022723"/>
    </source>
</evidence>
<dbReference type="PANTHER" id="PTHR24305">
    <property type="entry name" value="CYTOCHROME P450"/>
    <property type="match status" value="1"/>
</dbReference>
<dbReference type="GO" id="GO:0004497">
    <property type="term" value="F:monooxygenase activity"/>
    <property type="evidence" value="ECO:0007669"/>
    <property type="project" value="UniProtKB-KW"/>
</dbReference>
<accession>R1E766</accession>
<dbReference type="PANTHER" id="PTHR24305:SF190">
    <property type="entry name" value="P450, PUTATIVE (EUROFUNG)-RELATED"/>
    <property type="match status" value="1"/>
</dbReference>
<keyword evidence="7" id="KW-0489">Methyltransferase</keyword>
<keyword evidence="6" id="KW-0503">Monooxygenase</keyword>
<dbReference type="Gene3D" id="1.10.630.10">
    <property type="entry name" value="Cytochrome P450"/>
    <property type="match status" value="1"/>
</dbReference>
<dbReference type="OrthoDB" id="3934656at2759"/>
<keyword evidence="5 6" id="KW-0349">Heme</keyword>
<evidence type="ECO:0000256" key="4">
    <source>
        <dbReference type="ARBA" id="ARBA00023004"/>
    </source>
</evidence>
<dbReference type="GO" id="GO:0005506">
    <property type="term" value="F:iron ion binding"/>
    <property type="evidence" value="ECO:0007669"/>
    <property type="project" value="InterPro"/>
</dbReference>
<evidence type="ECO:0000256" key="1">
    <source>
        <dbReference type="ARBA" id="ARBA00001971"/>
    </source>
</evidence>
<evidence type="ECO:0000256" key="2">
    <source>
        <dbReference type="ARBA" id="ARBA00010617"/>
    </source>
</evidence>
<sequence length="505" mass="56158">MGLISSLPSADLQSTAIYIACLPAGIILFTLIQRIYTSFFGPLRGVKGPWLARYTRLWEMFALYQGDFEKQNIALHKRYGKIVRIAPNKYTIDDPDAVRTIYGHGTKFTKTRFYEAFRMPDRSNLFAELDVKEHAMQRRRIASLYSLTNLLSYESFIDKCTAVLDDKFTKFAHEGRAVEMVEFLQFYAFDVIGAITAGNPFGLMTSERDSAGIITAIHHAMQYGGFTGLIPEAHPWIVRAAALFSRSGVSNNAVGAYIQAQISLRRAGVTPADKHDFLTKLLQLEAAGANTAFDTFNSCGSNIAAGSDTTAITLSAVLYHLLRAPRALAALRREIDAAAADGRVADPVTYAQAQDQLPYLQAVLKEALRVHPAVGQPLLRRVPPGGAVVAGRWFPEGAEVGVNPWVAHSNEEVFGADAAAFRPERWLERGEGEEAKRMEGYFLAFGHGSRTCIGKHISLLEISKVIPQLVRKFDFELVEPGKEWETATAWFTKQRFHCYIKRRAE</sequence>
<dbReference type="InterPro" id="IPR002403">
    <property type="entry name" value="Cyt_P450_E_grp-IV"/>
</dbReference>
<keyword evidence="3 5" id="KW-0479">Metal-binding</keyword>
<keyword evidence="7" id="KW-0808">Transferase</keyword>
<gene>
    <name evidence="7" type="ORF">UCRNP2_10020</name>
</gene>
<dbReference type="PRINTS" id="PR00465">
    <property type="entry name" value="EP450IV"/>
</dbReference>
<protein>
    <submittedName>
        <fullName evidence="7">Putative pisatin demethylase protein</fullName>
    </submittedName>
</protein>
<dbReference type="OMA" id="EPFVDTC"/>
<keyword evidence="4 5" id="KW-0408">Iron</keyword>
<dbReference type="FunFam" id="1.10.630.10:FF:000050">
    <property type="entry name" value="Cytochrome P450 monooxygenase"/>
    <property type="match status" value="1"/>
</dbReference>
<dbReference type="AlphaFoldDB" id="R1E766"/>
<evidence type="ECO:0000256" key="5">
    <source>
        <dbReference type="PIRSR" id="PIRSR602403-1"/>
    </source>
</evidence>
<dbReference type="InterPro" id="IPR017972">
    <property type="entry name" value="Cyt_P450_CS"/>
</dbReference>
<evidence type="ECO:0000313" key="7">
    <source>
        <dbReference type="EMBL" id="EOD43272.1"/>
    </source>
</evidence>
<comment type="similarity">
    <text evidence="2 6">Belongs to the cytochrome P450 family.</text>
</comment>
<dbReference type="CDD" id="cd11060">
    <property type="entry name" value="CYP57A1-like"/>
    <property type="match status" value="1"/>
</dbReference>
<feature type="binding site" description="axial binding residue" evidence="5">
    <location>
        <position position="452"/>
    </location>
    <ligand>
        <name>heme</name>
        <dbReference type="ChEBI" id="CHEBI:30413"/>
    </ligand>
    <ligandPart>
        <name>Fe</name>
        <dbReference type="ChEBI" id="CHEBI:18248"/>
    </ligandPart>
</feature>
<dbReference type="KEGG" id="npa:UCRNP2_10020"/>
<dbReference type="InterPro" id="IPR050121">
    <property type="entry name" value="Cytochrome_P450_monoxygenase"/>
</dbReference>
<dbReference type="GO" id="GO:0008168">
    <property type="term" value="F:methyltransferase activity"/>
    <property type="evidence" value="ECO:0007669"/>
    <property type="project" value="UniProtKB-KW"/>
</dbReference>
<evidence type="ECO:0000313" key="8">
    <source>
        <dbReference type="Proteomes" id="UP000013521"/>
    </source>
</evidence>
<reference evidence="8" key="1">
    <citation type="journal article" date="2013" name="Genome Announc.">
        <title>Draft genome sequence of Neofusicoccum parvum isolate UCR-NP2, a fungal vascular pathogen associated with grapevine cankers.</title>
        <authorList>
            <person name="Blanco-Ulate B."/>
            <person name="Rolshausen P."/>
            <person name="Cantu D."/>
        </authorList>
    </citation>
    <scope>NUCLEOTIDE SEQUENCE [LARGE SCALE GENOMIC DNA]</scope>
    <source>
        <strain evidence="8">UCR-NP2</strain>
    </source>
</reference>
<comment type="cofactor">
    <cofactor evidence="1 5">
        <name>heme</name>
        <dbReference type="ChEBI" id="CHEBI:30413"/>
    </cofactor>
</comment>
<name>R1E766_BOTPV</name>
<dbReference type="InterPro" id="IPR001128">
    <property type="entry name" value="Cyt_P450"/>
</dbReference>
<dbReference type="PRINTS" id="PR00385">
    <property type="entry name" value="P450"/>
</dbReference>
<keyword evidence="6" id="KW-0560">Oxidoreductase</keyword>
<dbReference type="SUPFAM" id="SSF48264">
    <property type="entry name" value="Cytochrome P450"/>
    <property type="match status" value="1"/>
</dbReference>
<dbReference type="GO" id="GO:0020037">
    <property type="term" value="F:heme binding"/>
    <property type="evidence" value="ECO:0007669"/>
    <property type="project" value="InterPro"/>
</dbReference>
<proteinExistence type="inferred from homology"/>